<feature type="chain" id="PRO_5012128699" description="Lipoprotein" evidence="1">
    <location>
        <begin position="22"/>
        <end position="212"/>
    </location>
</feature>
<sequence length="212" mass="21840">MKKTSSALMIAASLSILPACGIEETNTPELQGSEAPASSDLGQTGSALSVGSYSVNLSAHGGSGGAASSKECPANYVAVGIHGSAGDIVVSLGLVCRYLNNDGTLGAWYYTSATTGAYTVTPFNIQCPAGQVVVGFHGHNNNFLDSLGLSCATPNNWMSGSGVEFSTVKVGGTGGGYEFSDLCPPQYVVRKLNLRSWDLIDQAQAVCNSLMW</sequence>
<feature type="signal peptide" evidence="1">
    <location>
        <begin position="1"/>
        <end position="21"/>
    </location>
</feature>
<dbReference type="Gene3D" id="2.100.10.30">
    <property type="entry name" value="Jacalin-like lectin domain"/>
    <property type="match status" value="1"/>
</dbReference>
<organism evidence="2 3">
    <name type="scientific">Melittangium boletus DSM 14713</name>
    <dbReference type="NCBI Taxonomy" id="1294270"/>
    <lineage>
        <taxon>Bacteria</taxon>
        <taxon>Pseudomonadati</taxon>
        <taxon>Myxococcota</taxon>
        <taxon>Myxococcia</taxon>
        <taxon>Myxococcales</taxon>
        <taxon>Cystobacterineae</taxon>
        <taxon>Archangiaceae</taxon>
        <taxon>Melittangium</taxon>
    </lineage>
</organism>
<evidence type="ECO:0000313" key="2">
    <source>
        <dbReference type="EMBL" id="ATB28676.1"/>
    </source>
</evidence>
<evidence type="ECO:0008006" key="4">
    <source>
        <dbReference type="Google" id="ProtNLM"/>
    </source>
</evidence>
<keyword evidence="1" id="KW-0732">Signal</keyword>
<dbReference type="RefSeq" id="WP_095977342.1">
    <property type="nucleotide sequence ID" value="NZ_CP022163.1"/>
</dbReference>
<evidence type="ECO:0000313" key="3">
    <source>
        <dbReference type="Proteomes" id="UP000217289"/>
    </source>
</evidence>
<gene>
    <name evidence="2" type="ORF">MEBOL_002125</name>
</gene>
<dbReference type="InterPro" id="IPR036404">
    <property type="entry name" value="Jacalin-like_lectin_dom_sf"/>
</dbReference>
<evidence type="ECO:0000256" key="1">
    <source>
        <dbReference type="SAM" id="SignalP"/>
    </source>
</evidence>
<proteinExistence type="predicted"/>
<dbReference type="OrthoDB" id="5525538at2"/>
<dbReference type="SUPFAM" id="SSF51101">
    <property type="entry name" value="Mannose-binding lectins"/>
    <property type="match status" value="1"/>
</dbReference>
<dbReference type="EMBL" id="CP022163">
    <property type="protein sequence ID" value="ATB28676.1"/>
    <property type="molecule type" value="Genomic_DNA"/>
</dbReference>
<dbReference type="AlphaFoldDB" id="A0A250ICJ3"/>
<accession>A0A250ICJ3</accession>
<dbReference type="Proteomes" id="UP000217289">
    <property type="component" value="Chromosome"/>
</dbReference>
<name>A0A250ICJ3_9BACT</name>
<protein>
    <recommendedName>
        <fullName evidence="4">Lipoprotein</fullName>
    </recommendedName>
</protein>
<reference evidence="2 3" key="1">
    <citation type="submission" date="2017-06" db="EMBL/GenBank/DDBJ databases">
        <authorList>
            <person name="Kim H.J."/>
            <person name="Triplett B.A."/>
        </authorList>
    </citation>
    <scope>NUCLEOTIDE SEQUENCE [LARGE SCALE GENOMIC DNA]</scope>
    <source>
        <strain evidence="2 3">DSM 14713</strain>
    </source>
</reference>
<dbReference type="KEGG" id="mbd:MEBOL_002125"/>
<keyword evidence="3" id="KW-1185">Reference proteome</keyword>